<organism evidence="1">
    <name type="scientific">Pseudoalteromonas translucida KMM 520</name>
    <dbReference type="NCBI Taxonomy" id="1315283"/>
    <lineage>
        <taxon>Bacteria</taxon>
        <taxon>Pseudomonadati</taxon>
        <taxon>Pseudomonadota</taxon>
        <taxon>Gammaproteobacteria</taxon>
        <taxon>Alteromonadales</taxon>
        <taxon>Pseudoalteromonadaceae</taxon>
        <taxon>Pseudoalteromonas</taxon>
    </lineage>
</organism>
<dbReference type="KEGG" id="ptn:PTRA_a0766"/>
<accession>A0A0U2MMZ2</accession>
<gene>
    <name evidence="1" type="ORF">PTRA_a0766</name>
</gene>
<dbReference type="Proteomes" id="UP000065261">
    <property type="component" value="Chromosome I"/>
</dbReference>
<proteinExistence type="predicted"/>
<dbReference type="EMBL" id="CP011034">
    <property type="protein sequence ID" value="ALS32084.1"/>
    <property type="molecule type" value="Genomic_DNA"/>
</dbReference>
<dbReference type="AlphaFoldDB" id="A0A0U2MMZ2"/>
<reference evidence="1 2" key="1">
    <citation type="submission" date="2015-03" db="EMBL/GenBank/DDBJ databases">
        <authorList>
            <person name="Murphy D."/>
        </authorList>
    </citation>
    <scope>NUCLEOTIDE SEQUENCE [LARGE SCALE GENOMIC DNA]</scope>
    <source>
        <strain evidence="1 2">KMM 520</strain>
    </source>
</reference>
<dbReference type="PATRIC" id="fig|1315283.4.peg.682"/>
<evidence type="ECO:0000313" key="2">
    <source>
        <dbReference type="Proteomes" id="UP000065261"/>
    </source>
</evidence>
<sequence>MAAKNEPVGAPQQVEMWQADAKKVLYAQLCNAFYQREVQRLVAEPNSDRLRRQLKSLPYYIERAATLVANTSSPFKLDSQNGSWLAKQKPTPPEINIQANELFYQHNAKVGLIIPILVRSDEQIRVRIDSLDQVSDNKVHCNELGWFAFSGQGLELPNAQLLTPSKMSLTAACCGHQWQFSKRCLPRVLSLREMLLAGNINWRNVKRLQT</sequence>
<protein>
    <submittedName>
        <fullName evidence="1">Uncharacterized protein</fullName>
    </submittedName>
</protein>
<evidence type="ECO:0000313" key="1">
    <source>
        <dbReference type="EMBL" id="ALS32084.1"/>
    </source>
</evidence>
<dbReference type="RefSeq" id="WP_058372701.1">
    <property type="nucleotide sequence ID" value="NZ_CP011034.1"/>
</dbReference>
<name>A0A0U2MMZ2_9GAMM</name>